<sequence length="76" mass="8725">MVFQSQITAEHVGELHDKGEGHQMWELLDGSVVIRSGRPADGRYLIPYDATWFAQWDGDWEAGAAQLREIHERMDL</sequence>
<evidence type="ECO:0000313" key="1">
    <source>
        <dbReference type="EMBL" id="QPO17111.1"/>
    </source>
</evidence>
<name>A0A7T1KS96_9CAUD</name>
<dbReference type="GeneID" id="63027145"/>
<dbReference type="EMBL" id="MW314850">
    <property type="protein sequence ID" value="QPO17111.1"/>
    <property type="molecule type" value="Genomic_DNA"/>
</dbReference>
<proteinExistence type="predicted"/>
<dbReference type="KEGG" id="vg:63027145"/>
<gene>
    <name evidence="1" type="primary">33</name>
    <name evidence="1" type="ORF">SEA_LILBEANIE_33</name>
</gene>
<protein>
    <submittedName>
        <fullName evidence="1">Uncharacterized protein</fullName>
    </submittedName>
</protein>
<accession>A0A7T1KS96</accession>
<dbReference type="Proteomes" id="UP000594820">
    <property type="component" value="Segment"/>
</dbReference>
<evidence type="ECO:0000313" key="2">
    <source>
        <dbReference type="Proteomes" id="UP000594820"/>
    </source>
</evidence>
<reference evidence="1 2" key="1">
    <citation type="submission" date="2020-12" db="EMBL/GenBank/DDBJ databases">
        <authorList>
            <person name="Mahalingham V.A."/>
            <person name="Abad L.A."/>
            <person name="Dennis E.A."/>
            <person name="Alston T.C."/>
            <person name="Buckley J.R."/>
            <person name="Cao N.T."/>
            <person name="Cole K.B."/>
            <person name="Davis H.C."/>
            <person name="Fisher D.E."/>
            <person name="Jennings A.R."/>
            <person name="Litwin A.R."/>
            <person name="McCartney J.B."/>
            <person name="Mitchell K.E."/>
            <person name="Nasser J.B."/>
            <person name="Paudel P."/>
            <person name="Richoux S.A."/>
            <person name="Sisung K.L."/>
            <person name="Smith M.L."/>
            <person name="Sonnier C.R."/>
            <person name="Underwood K.G."/>
            <person name="Hunter C.W."/>
            <person name="Gottschalck B.A."/>
            <person name="Wiggina Z.F."/>
            <person name="Spears T.J."/>
            <person name="Hancock A.M."/>
            <person name="Gissendanner C.R."/>
            <person name="Findley A.M."/>
            <person name="Garlena R.A."/>
            <person name="Russell D.A."/>
            <person name="Jacobs-Sera D."/>
            <person name="Hatfull G.F."/>
        </authorList>
    </citation>
    <scope>NUCLEOTIDE SEQUENCE [LARGE SCALE GENOMIC DNA]</scope>
</reference>
<dbReference type="RefSeq" id="YP_010002594.1">
    <property type="nucleotide sequence ID" value="NC_053246.1"/>
</dbReference>
<organism evidence="1 2">
    <name type="scientific">Gordonia phage Lilbeanie</name>
    <dbReference type="NCBI Taxonomy" id="2794947"/>
    <lineage>
        <taxon>Viruses</taxon>
        <taxon>Duplodnaviria</taxon>
        <taxon>Heunggongvirae</taxon>
        <taxon>Uroviricota</taxon>
        <taxon>Caudoviricetes</taxon>
        <taxon>Stackebrandtviridae</taxon>
        <taxon>Lilbeanievirus</taxon>
        <taxon>Lilbeanievirus lilbeanie</taxon>
    </lineage>
</organism>
<keyword evidence="2" id="KW-1185">Reference proteome</keyword>